<dbReference type="InterPro" id="IPR011856">
    <property type="entry name" value="tRNA_endonuc-like_dom_sf"/>
</dbReference>
<sequence>MRGSKAYESGRLAELAVCDFYIASGYRLVARRWRGKAGEIDVIMRSESLFVFVEVKSSRDFVTASQRISPSQIQRICMAACEFCGNLPTGQSTDMRMDAALVDQFGRVKVIEAAFGAD</sequence>
<dbReference type="EMBL" id="VAFL01000010">
    <property type="protein sequence ID" value="TKW65887.1"/>
    <property type="molecule type" value="Genomic_DNA"/>
</dbReference>
<protein>
    <recommendedName>
        <fullName evidence="2">UPF0102 protein DI616_13015</fullName>
    </recommendedName>
</protein>
<dbReference type="InterPro" id="IPR011335">
    <property type="entry name" value="Restrct_endonuc-II-like"/>
</dbReference>
<accession>A0A533I5R9</accession>
<dbReference type="Proteomes" id="UP000315344">
    <property type="component" value="Unassembled WGS sequence"/>
</dbReference>
<comment type="similarity">
    <text evidence="1 2">Belongs to the UPF0102 family.</text>
</comment>
<comment type="caution">
    <text evidence="3">The sequence shown here is derived from an EMBL/GenBank/DDBJ whole genome shotgun (WGS) entry which is preliminary data.</text>
</comment>
<dbReference type="AlphaFoldDB" id="A0A533I5R9"/>
<organism evidence="3 4">
    <name type="scientific">Paracoccus denitrificans</name>
    <dbReference type="NCBI Taxonomy" id="266"/>
    <lineage>
        <taxon>Bacteria</taxon>
        <taxon>Pseudomonadati</taxon>
        <taxon>Pseudomonadota</taxon>
        <taxon>Alphaproteobacteria</taxon>
        <taxon>Rhodobacterales</taxon>
        <taxon>Paracoccaceae</taxon>
        <taxon>Paracoccus</taxon>
    </lineage>
</organism>
<name>A0A533I5R9_PARDE</name>
<dbReference type="PANTHER" id="PTHR34039">
    <property type="entry name" value="UPF0102 PROTEIN YRAN"/>
    <property type="match status" value="1"/>
</dbReference>
<dbReference type="GO" id="GO:0003676">
    <property type="term" value="F:nucleic acid binding"/>
    <property type="evidence" value="ECO:0007669"/>
    <property type="project" value="InterPro"/>
</dbReference>
<dbReference type="SUPFAM" id="SSF52980">
    <property type="entry name" value="Restriction endonuclease-like"/>
    <property type="match status" value="1"/>
</dbReference>
<proteinExistence type="inferred from homology"/>
<dbReference type="Gene3D" id="3.40.1350.10">
    <property type="match status" value="1"/>
</dbReference>
<gene>
    <name evidence="3" type="ORF">DI616_13015</name>
</gene>
<dbReference type="PANTHER" id="PTHR34039:SF1">
    <property type="entry name" value="UPF0102 PROTEIN YRAN"/>
    <property type="match status" value="1"/>
</dbReference>
<evidence type="ECO:0000256" key="2">
    <source>
        <dbReference type="HAMAP-Rule" id="MF_00048"/>
    </source>
</evidence>
<reference evidence="3 4" key="1">
    <citation type="journal article" date="2017" name="Nat. Commun.">
        <title>In situ click chemistry generation of cyclooxygenase-2 inhibitors.</title>
        <authorList>
            <person name="Bhardwaj A."/>
            <person name="Kaur J."/>
            <person name="Wuest M."/>
            <person name="Wuest F."/>
        </authorList>
    </citation>
    <scope>NUCLEOTIDE SEQUENCE [LARGE SCALE GENOMIC DNA]</scope>
    <source>
        <strain evidence="3">S2_012_000_R3_94</strain>
    </source>
</reference>
<evidence type="ECO:0000313" key="3">
    <source>
        <dbReference type="EMBL" id="TKW65887.1"/>
    </source>
</evidence>
<dbReference type="HAMAP" id="MF_00048">
    <property type="entry name" value="UPF0102"/>
    <property type="match status" value="1"/>
</dbReference>
<dbReference type="Pfam" id="PF02021">
    <property type="entry name" value="UPF0102"/>
    <property type="match status" value="1"/>
</dbReference>
<evidence type="ECO:0000256" key="1">
    <source>
        <dbReference type="ARBA" id="ARBA00006738"/>
    </source>
</evidence>
<evidence type="ECO:0000313" key="4">
    <source>
        <dbReference type="Proteomes" id="UP000315344"/>
    </source>
</evidence>
<dbReference type="InterPro" id="IPR003509">
    <property type="entry name" value="UPF0102_YraN-like"/>
</dbReference>